<feature type="transmembrane region" description="Helical" evidence="8">
    <location>
        <begin position="191"/>
        <end position="216"/>
    </location>
</feature>
<dbReference type="EMBL" id="JABCQF010000001">
    <property type="protein sequence ID" value="MBF0881596.1"/>
    <property type="molecule type" value="Genomic_DNA"/>
</dbReference>
<evidence type="ECO:0000256" key="6">
    <source>
        <dbReference type="ARBA" id="ARBA00022989"/>
    </source>
</evidence>
<keyword evidence="4" id="KW-0533">Nickel</keyword>
<keyword evidence="7 8" id="KW-0472">Membrane</keyword>
<evidence type="ECO:0000256" key="2">
    <source>
        <dbReference type="ARBA" id="ARBA00010892"/>
    </source>
</evidence>
<evidence type="ECO:0000313" key="9">
    <source>
        <dbReference type="EMBL" id="MBF0881596.1"/>
    </source>
</evidence>
<feature type="transmembrane region" description="Helical" evidence="8">
    <location>
        <begin position="108"/>
        <end position="129"/>
    </location>
</feature>
<evidence type="ECO:0000256" key="5">
    <source>
        <dbReference type="ARBA" id="ARBA00022692"/>
    </source>
</evidence>
<evidence type="ECO:0000256" key="8">
    <source>
        <dbReference type="RuleBase" id="RU362101"/>
    </source>
</evidence>
<dbReference type="InterPro" id="IPR004688">
    <property type="entry name" value="Ni/Co_transpt"/>
</dbReference>
<feature type="transmembrane region" description="Helical" evidence="8">
    <location>
        <begin position="276"/>
        <end position="301"/>
    </location>
</feature>
<evidence type="ECO:0000256" key="7">
    <source>
        <dbReference type="ARBA" id="ARBA00023136"/>
    </source>
</evidence>
<protein>
    <recommendedName>
        <fullName evidence="8">Nickel/cobalt efflux system</fullName>
    </recommendedName>
</protein>
<sequence length="347" mass="37569">MLLPAGQSELLGNALHEGARHGRKLLTGKDLPHRSGALRLIGPLIGANVLAWLLAVLLFHGNALLLGAASLAYGLGLRHALDADHIAVIDNVTRAALRKNRQARAAGLFFSLGHSTIVCLATLVIVLAGQHYRTQIDTFATQGGLFGTWISVLFLLVIATLNATTLHDLWRRRRGAETTSPEMPPRGLARLLTPVLRQVSVSWHLYPVGFLFGLGFDTASEISLLGISIVQNQHGLLIWQIMMFPLLFTAGMALLDTADSVLMHGLYQRAGRRMNWNLALTTISVMLALVIAGIELVNLLADHLPGLETLTSLASLLSDHFELIGAAVFCASVLGWFLLRSCREEPA</sequence>
<name>A0ABR9YIH6_9PROT</name>
<feature type="transmembrane region" description="Helical" evidence="8">
    <location>
        <begin position="236"/>
        <end position="255"/>
    </location>
</feature>
<dbReference type="PANTHER" id="PTHR31611:SF0">
    <property type="entry name" value="HIGH-AFFINITY NICKEL TRANSPORT PROTEIN NIC1"/>
    <property type="match status" value="1"/>
</dbReference>
<dbReference type="InterPro" id="IPR011541">
    <property type="entry name" value="Ni/Co_transpt_high_affinity"/>
</dbReference>
<dbReference type="Pfam" id="PF03824">
    <property type="entry name" value="NicO"/>
    <property type="match status" value="1"/>
</dbReference>
<gene>
    <name evidence="9" type="ORF">HKD31_02385</name>
</gene>
<keyword evidence="3 8" id="KW-0813">Transport</keyword>
<reference evidence="9 10" key="2">
    <citation type="submission" date="2020-11" db="EMBL/GenBank/DDBJ databases">
        <title>Description of novel Gluconobacter species.</title>
        <authorList>
            <person name="Cleenwerck I."/>
            <person name="Cnockaert M."/>
            <person name="Borremans W."/>
            <person name="Wieme A.D."/>
            <person name="De Vuyst L."/>
            <person name="Vandamme P."/>
        </authorList>
    </citation>
    <scope>NUCLEOTIDE SEQUENCE [LARGE SCALE GENOMIC DNA]</scope>
    <source>
        <strain evidence="9 10">R-71646</strain>
    </source>
</reference>
<comment type="subcellular location">
    <subcellularLocation>
        <location evidence="8">Cell membrane</location>
        <topology evidence="8">Multi-pass membrane protein</topology>
    </subcellularLocation>
    <subcellularLocation>
        <location evidence="1">Endomembrane system</location>
        <topology evidence="1">Multi-pass membrane protein</topology>
    </subcellularLocation>
</comment>
<proteinExistence type="inferred from homology"/>
<feature type="transmembrane region" description="Helical" evidence="8">
    <location>
        <begin position="321"/>
        <end position="339"/>
    </location>
</feature>
<comment type="similarity">
    <text evidence="2 8">Belongs to the NiCoT transporter (TC 2.A.52) family.</text>
</comment>
<evidence type="ECO:0000313" key="10">
    <source>
        <dbReference type="Proteomes" id="UP000644588"/>
    </source>
</evidence>
<evidence type="ECO:0000256" key="4">
    <source>
        <dbReference type="ARBA" id="ARBA00022596"/>
    </source>
</evidence>
<evidence type="ECO:0000256" key="1">
    <source>
        <dbReference type="ARBA" id="ARBA00004127"/>
    </source>
</evidence>
<keyword evidence="6 8" id="KW-1133">Transmembrane helix</keyword>
<feature type="transmembrane region" description="Helical" evidence="8">
    <location>
        <begin position="149"/>
        <end position="170"/>
    </location>
</feature>
<evidence type="ECO:0000256" key="3">
    <source>
        <dbReference type="ARBA" id="ARBA00022448"/>
    </source>
</evidence>
<accession>A0ABR9YIH6</accession>
<reference evidence="10" key="1">
    <citation type="submission" date="2020-04" db="EMBL/GenBank/DDBJ databases">
        <title>Description of novel Gluconacetobacter.</title>
        <authorList>
            <person name="Sombolestani A."/>
        </authorList>
    </citation>
    <scope>NUCLEOTIDE SEQUENCE [LARGE SCALE GENOMIC DNA]</scope>
    <source>
        <strain evidence="10">R-71646</strain>
    </source>
</reference>
<organism evidence="9 10">
    <name type="scientific">Gluconobacter potus</name>
    <dbReference type="NCBI Taxonomy" id="2724927"/>
    <lineage>
        <taxon>Bacteria</taxon>
        <taxon>Pseudomonadati</taxon>
        <taxon>Pseudomonadota</taxon>
        <taxon>Alphaproteobacteria</taxon>
        <taxon>Acetobacterales</taxon>
        <taxon>Acetobacteraceae</taxon>
        <taxon>Gluconobacter</taxon>
    </lineage>
</organism>
<dbReference type="Proteomes" id="UP000644588">
    <property type="component" value="Unassembled WGS sequence"/>
</dbReference>
<dbReference type="PANTHER" id="PTHR31611">
    <property type="entry name" value="HIGH-AFFINITY NICKEL TRANSPORT PROTEIN NIC1"/>
    <property type="match status" value="1"/>
</dbReference>
<keyword evidence="5 8" id="KW-0812">Transmembrane</keyword>
<comment type="caution">
    <text evidence="9">The sequence shown here is derived from an EMBL/GenBank/DDBJ whole genome shotgun (WGS) entry which is preliminary data.</text>
</comment>
<keyword evidence="10" id="KW-1185">Reference proteome</keyword>